<feature type="domain" description="LD-carboxypeptidase N-terminal" evidence="7">
    <location>
        <begin position="15"/>
        <end position="132"/>
    </location>
</feature>
<evidence type="ECO:0000256" key="2">
    <source>
        <dbReference type="ARBA" id="ARBA00022645"/>
    </source>
</evidence>
<dbReference type="GO" id="GO:0006508">
    <property type="term" value="P:proteolysis"/>
    <property type="evidence" value="ECO:0007669"/>
    <property type="project" value="UniProtKB-KW"/>
</dbReference>
<feature type="domain" description="LD-carboxypeptidase C-terminal" evidence="8">
    <location>
        <begin position="180"/>
        <end position="298"/>
    </location>
</feature>
<evidence type="ECO:0000313" key="10">
    <source>
        <dbReference type="Proteomes" id="UP000266389"/>
    </source>
</evidence>
<dbReference type="SUPFAM" id="SSF52317">
    <property type="entry name" value="Class I glutamine amidotransferase-like"/>
    <property type="match status" value="1"/>
</dbReference>
<keyword evidence="4" id="KW-0378">Hydrolase</keyword>
<evidence type="ECO:0000259" key="7">
    <source>
        <dbReference type="Pfam" id="PF02016"/>
    </source>
</evidence>
<evidence type="ECO:0000256" key="1">
    <source>
        <dbReference type="ARBA" id="ARBA00010233"/>
    </source>
</evidence>
<comment type="caution">
    <text evidence="9">The sequence shown here is derived from an EMBL/GenBank/DDBJ whole genome shotgun (WGS) entry which is preliminary data.</text>
</comment>
<evidence type="ECO:0000313" key="9">
    <source>
        <dbReference type="EMBL" id="RFM23756.1"/>
    </source>
</evidence>
<dbReference type="InterPro" id="IPR027478">
    <property type="entry name" value="LdcA_N"/>
</dbReference>
<dbReference type="AlphaFoldDB" id="A0A395LZ19"/>
<dbReference type="Proteomes" id="UP000266389">
    <property type="component" value="Unassembled WGS sequence"/>
</dbReference>
<dbReference type="CDD" id="cd07025">
    <property type="entry name" value="Peptidase_S66"/>
    <property type="match status" value="1"/>
</dbReference>
<dbReference type="GO" id="GO:0004180">
    <property type="term" value="F:carboxypeptidase activity"/>
    <property type="evidence" value="ECO:0007669"/>
    <property type="project" value="UniProtKB-KW"/>
</dbReference>
<dbReference type="InterPro" id="IPR003507">
    <property type="entry name" value="S66_fam"/>
</dbReference>
<dbReference type="Gene3D" id="3.40.50.10740">
    <property type="entry name" value="Class I glutamine amidotransferase-like"/>
    <property type="match status" value="1"/>
</dbReference>
<dbReference type="Gene3D" id="3.50.30.60">
    <property type="entry name" value="LD-carboxypeptidase A C-terminal domain-like"/>
    <property type="match status" value="1"/>
</dbReference>
<keyword evidence="2 9" id="KW-0121">Carboxypeptidase</keyword>
<dbReference type="Pfam" id="PF02016">
    <property type="entry name" value="Peptidase_S66"/>
    <property type="match status" value="1"/>
</dbReference>
<feature type="active site" description="Nucleophile" evidence="6">
    <location>
        <position position="112"/>
    </location>
</feature>
<evidence type="ECO:0000256" key="4">
    <source>
        <dbReference type="ARBA" id="ARBA00022801"/>
    </source>
</evidence>
<organism evidence="9 10">
    <name type="scientific">Candidatus Thermochlorobacter aerophilus</name>
    <dbReference type="NCBI Taxonomy" id="1868324"/>
    <lineage>
        <taxon>Bacteria</taxon>
        <taxon>Pseudomonadati</taxon>
        <taxon>Chlorobiota</taxon>
        <taxon>Chlorobiia</taxon>
        <taxon>Chlorobiales</taxon>
        <taxon>Candidatus Thermochlorobacteriaceae</taxon>
        <taxon>Candidatus Thermochlorobacter</taxon>
    </lineage>
</organism>
<dbReference type="InterPro" id="IPR040449">
    <property type="entry name" value="Peptidase_S66_N"/>
</dbReference>
<gene>
    <name evidence="9" type="ORF">D0433_09530</name>
</gene>
<evidence type="ECO:0000256" key="3">
    <source>
        <dbReference type="ARBA" id="ARBA00022670"/>
    </source>
</evidence>
<dbReference type="EMBL" id="PHFL01000059">
    <property type="protein sequence ID" value="RFM23756.1"/>
    <property type="molecule type" value="Genomic_DNA"/>
</dbReference>
<dbReference type="PIRSF" id="PIRSF028757">
    <property type="entry name" value="LD-carboxypeptidase"/>
    <property type="match status" value="1"/>
</dbReference>
<keyword evidence="5" id="KW-0720">Serine protease</keyword>
<accession>A0A395LZ19</accession>
<sequence>MSVLKPKRLRKGDTIGIVAPASPVFPEDHLERAATYIESLGYRIKFGKAVRKVYGYLAGTDRERAADLNRMFADKQVSAIFCLRGGYGSPRLLSLIDYDTVARNPKIFVGFSDITALSCALLAKCRLLTFSGPMLASDMTYPDDFAQEHFWRLITSATVVGELPHHHTYPPIALQAGTKTGRLIAANLSLLTVLFGTPYLPNLKKNILAIEDVGEEPYRVDRMLSQIEHSGILKTLNGLVIGQFTDCEPEDDKPSLSMEQVIADYIKKLPKLTPAFANLPYGHIKPKLTLPFGARARLSVSRHQCKLEIIERVVT</sequence>
<feature type="active site" description="Charge relay system" evidence="6">
    <location>
        <position position="211"/>
    </location>
</feature>
<keyword evidence="3" id="KW-0645">Protease</keyword>
<comment type="similarity">
    <text evidence="1">Belongs to the peptidase S66 family.</text>
</comment>
<reference evidence="9 10" key="1">
    <citation type="journal article" date="2011" name="ISME J.">
        <title>Community ecology of hot spring cyanobacterial mats: predominant populations and their functional potential.</title>
        <authorList>
            <person name="Klatt C.G."/>
            <person name="Wood J.M."/>
            <person name="Rusch D.B."/>
            <person name="Bateson M.M."/>
            <person name="Hamamura N."/>
            <person name="Heidelberg J.F."/>
            <person name="Grossman A.R."/>
            <person name="Bhaya D."/>
            <person name="Cohan F.M."/>
            <person name="Kuhl M."/>
            <person name="Bryant D.A."/>
            <person name="Ward D.M."/>
        </authorList>
    </citation>
    <scope>NUCLEOTIDE SEQUENCE [LARGE SCALE GENOMIC DNA]</scope>
    <source>
        <strain evidence="9">OS</strain>
    </source>
</reference>
<name>A0A395LZ19_9BACT</name>
<evidence type="ECO:0000256" key="5">
    <source>
        <dbReference type="ARBA" id="ARBA00022825"/>
    </source>
</evidence>
<dbReference type="Pfam" id="PF17676">
    <property type="entry name" value="Peptidase_S66C"/>
    <property type="match status" value="1"/>
</dbReference>
<protein>
    <submittedName>
        <fullName evidence="9">LD-carboxypeptidase</fullName>
    </submittedName>
</protein>
<dbReference type="SUPFAM" id="SSF141986">
    <property type="entry name" value="LD-carboxypeptidase A C-terminal domain-like"/>
    <property type="match status" value="1"/>
</dbReference>
<proteinExistence type="inferred from homology"/>
<evidence type="ECO:0000256" key="6">
    <source>
        <dbReference type="PIRSR" id="PIRSR028757-1"/>
    </source>
</evidence>
<dbReference type="InterPro" id="IPR040921">
    <property type="entry name" value="Peptidase_S66C"/>
</dbReference>
<feature type="active site" description="Charge relay system" evidence="6">
    <location>
        <position position="283"/>
    </location>
</feature>
<dbReference type="PANTHER" id="PTHR30237:SF2">
    <property type="entry name" value="MUREIN TETRAPEPTIDE CARBOXYPEPTIDASE"/>
    <property type="match status" value="1"/>
</dbReference>
<evidence type="ECO:0000259" key="8">
    <source>
        <dbReference type="Pfam" id="PF17676"/>
    </source>
</evidence>
<dbReference type="GO" id="GO:0008236">
    <property type="term" value="F:serine-type peptidase activity"/>
    <property type="evidence" value="ECO:0007669"/>
    <property type="project" value="UniProtKB-KW"/>
</dbReference>
<dbReference type="InterPro" id="IPR029062">
    <property type="entry name" value="Class_I_gatase-like"/>
</dbReference>
<dbReference type="PANTHER" id="PTHR30237">
    <property type="entry name" value="MURAMOYLTETRAPEPTIDE CARBOXYPEPTIDASE"/>
    <property type="match status" value="1"/>
</dbReference>
<dbReference type="InterPro" id="IPR027461">
    <property type="entry name" value="Carboxypeptidase_A_C_sf"/>
</dbReference>